<dbReference type="Proteomes" id="UP000077405">
    <property type="component" value="Plasmid pYZ1"/>
</dbReference>
<name>A0A2R4VQH5_9PROT</name>
<geneLocation type="plasmid" evidence="1 2">
    <name>pYZ1</name>
</geneLocation>
<proteinExistence type="predicted"/>
<dbReference type="RefSeq" id="WP_108546986.1">
    <property type="nucleotide sequence ID" value="NZ_CP028902.1"/>
</dbReference>
<gene>
    <name evidence="1" type="ORF">A6A40_16590</name>
</gene>
<sequence length="379" mass="42077">MPPWSSGSRRYFPILHVLQADLKGFRQLPKSDGSLLCPIIPLAQASGAHRLKNTLIAIRQAINGTSEFFIADLADSLGEGLPQDKIRDVHRDLQKLASADGNFSMWRKFIRENNDMVPVIRMEATTAEEALDVQVDDFLDLGRGMVIRLRPRRQGPVTAKAKRVIGRVAKSDRLDELLVVVDLEDIRESLTPSAVAEAILTECAIASGGKKLTVATAATSFPVEFNGTALEINEYPIVERQVNEQVIGSLSDMNIRVLYSDYGSARVRNKEKRGGPGYPRIDYATRNIWYSNRQKDGELGAGGYQAAAAEIMGCDGWIDDLNIYGANMIREAASGELEKRINATFWVGVRINLHLHSQAHYHASKEDLIESAKEDDWED</sequence>
<protein>
    <submittedName>
        <fullName evidence="1">Uncharacterized protein</fullName>
    </submittedName>
</protein>
<dbReference type="InterPro" id="IPR025683">
    <property type="entry name" value="Protein_beta"/>
</dbReference>
<keyword evidence="2" id="KW-1185">Reference proteome</keyword>
<dbReference type="Pfam" id="PF14350">
    <property type="entry name" value="Beta_protein"/>
    <property type="match status" value="1"/>
</dbReference>
<evidence type="ECO:0000313" key="1">
    <source>
        <dbReference type="EMBL" id="AWB06680.1"/>
    </source>
</evidence>
<dbReference type="KEGG" id="ahu:A6A40_16590"/>
<accession>A0A2R4VQH5</accession>
<dbReference type="EMBL" id="CP028902">
    <property type="protein sequence ID" value="AWB06680.1"/>
    <property type="molecule type" value="Genomic_DNA"/>
</dbReference>
<organism evidence="1 2">
    <name type="scientific">Azospirillum humicireducens</name>
    <dbReference type="NCBI Taxonomy" id="1226968"/>
    <lineage>
        <taxon>Bacteria</taxon>
        <taxon>Pseudomonadati</taxon>
        <taxon>Pseudomonadota</taxon>
        <taxon>Alphaproteobacteria</taxon>
        <taxon>Rhodospirillales</taxon>
        <taxon>Azospirillaceae</taxon>
        <taxon>Azospirillum</taxon>
    </lineage>
</organism>
<dbReference type="AlphaFoldDB" id="A0A2R4VQH5"/>
<reference evidence="1 2" key="1">
    <citation type="submission" date="2018-04" db="EMBL/GenBank/DDBJ databases">
        <title>Complete genome sequence of the nitrogen-fixing bacterium Azospirillum humicireducens type strain SgZ-5.</title>
        <authorList>
            <person name="Yu Z."/>
        </authorList>
    </citation>
    <scope>NUCLEOTIDE SEQUENCE [LARGE SCALE GENOMIC DNA]</scope>
    <source>
        <strain evidence="1 2">SgZ-5</strain>
        <plasmid evidence="1 2">pYZ1</plasmid>
    </source>
</reference>
<evidence type="ECO:0000313" key="2">
    <source>
        <dbReference type="Proteomes" id="UP000077405"/>
    </source>
</evidence>
<keyword evidence="1" id="KW-0614">Plasmid</keyword>